<dbReference type="InterPro" id="IPR013342">
    <property type="entry name" value="Mandelate_racemase_C"/>
</dbReference>
<comment type="pathway">
    <text evidence="4">Quinol/quinone metabolism; menaquinone biosynthesis.</text>
</comment>
<dbReference type="GO" id="GO:0043748">
    <property type="term" value="F:O-succinylbenzoate synthase activity"/>
    <property type="evidence" value="ECO:0007669"/>
    <property type="project" value="UniProtKB-EC"/>
</dbReference>
<name>A0ABD5R3K4_9EURY</name>
<comment type="similarity">
    <text evidence="4">Belongs to the mandelate racemase/muconate lactonizing enzyme family. MenC type 1 subfamily.</text>
</comment>
<feature type="binding site" evidence="4">
    <location>
        <position position="209"/>
    </location>
    <ligand>
        <name>Mg(2+)</name>
        <dbReference type="ChEBI" id="CHEBI:18420"/>
    </ligand>
</feature>
<dbReference type="EMBL" id="JBHSKY010000011">
    <property type="protein sequence ID" value="MFC5279406.1"/>
    <property type="molecule type" value="Genomic_DNA"/>
</dbReference>
<dbReference type="InterPro" id="IPR029065">
    <property type="entry name" value="Enolase_C-like"/>
</dbReference>
<dbReference type="SFLD" id="SFLDF00009">
    <property type="entry name" value="o-succinylbenzoate_synthase"/>
    <property type="match status" value="1"/>
</dbReference>
<feature type="binding site" evidence="4">
    <location>
        <position position="235"/>
    </location>
    <ligand>
        <name>Mg(2+)</name>
        <dbReference type="ChEBI" id="CHEBI:18420"/>
    </ligand>
</feature>
<dbReference type="Gene3D" id="3.20.20.120">
    <property type="entry name" value="Enolase-like C-terminal domain"/>
    <property type="match status" value="1"/>
</dbReference>
<dbReference type="PANTHER" id="PTHR48073">
    <property type="entry name" value="O-SUCCINYLBENZOATE SYNTHASE-RELATED"/>
    <property type="match status" value="1"/>
</dbReference>
<dbReference type="RefSeq" id="WP_256412947.1">
    <property type="nucleotide sequence ID" value="NZ_JANHDM010000014.1"/>
</dbReference>
<dbReference type="HAMAP" id="MF_00470">
    <property type="entry name" value="MenC_1"/>
    <property type="match status" value="1"/>
</dbReference>
<dbReference type="GO" id="GO:0009234">
    <property type="term" value="P:menaquinone biosynthetic process"/>
    <property type="evidence" value="ECO:0007669"/>
    <property type="project" value="UniProtKB-UniRule"/>
</dbReference>
<feature type="region of interest" description="Disordered" evidence="5">
    <location>
        <begin position="30"/>
        <end position="68"/>
    </location>
</feature>
<keyword evidence="2 4" id="KW-0460">Magnesium</keyword>
<sequence>MRIRPFSVALASPLRTAREALTEREGFLVGVGADDGDDDVGGGDTGGDDIDRDAPATGIGEATPLPGWTESRSACAAALAEASRGPGGPAAALADLDAGETPAARHGVALALGDAAAREADRSLSEHLADRVARDADRAGLPEPADSVPVNATIGDGSPGAAASDAERAVADGYRCLKVKVGARPLEEDLDRLRAVRRAVGPAIDLRADANGAWDRSGARRALDRLAPLDLAYVEQPLPAADLDGTARLRAETDVPIALDESLAAHSMADVLASGAADALVVKPMALGGPDRAFEAALRARGAGIEPVITTTIDAVVARTAAVHVAGAVPDVAACGLATGGLLAEDLAPDPCPVVDGRMLVPDGPGIAGGAFDGLV</sequence>
<evidence type="ECO:0000256" key="3">
    <source>
        <dbReference type="ARBA" id="ARBA00023239"/>
    </source>
</evidence>
<feature type="active site" description="Proton acceptor" evidence="4">
    <location>
        <position position="283"/>
    </location>
</feature>
<evidence type="ECO:0000259" key="6">
    <source>
        <dbReference type="SMART" id="SM00922"/>
    </source>
</evidence>
<dbReference type="EC" id="4.2.1.113" evidence="4"/>
<evidence type="ECO:0000256" key="5">
    <source>
        <dbReference type="SAM" id="MobiDB-lite"/>
    </source>
</evidence>
<comment type="pathway">
    <text evidence="4">Quinol/quinone metabolism; 1,4-dihydroxy-2-naphthoate biosynthesis; 1,4-dihydroxy-2-naphthoate from chorismate: step 4/7.</text>
</comment>
<evidence type="ECO:0000256" key="4">
    <source>
        <dbReference type="HAMAP-Rule" id="MF_00470"/>
    </source>
</evidence>
<dbReference type="SUPFAM" id="SSF51604">
    <property type="entry name" value="Enolase C-terminal domain-like"/>
    <property type="match status" value="1"/>
</dbReference>
<feature type="active site" description="Proton donor" evidence="4">
    <location>
        <position position="180"/>
    </location>
</feature>
<keyword evidence="8" id="KW-1185">Reference proteome</keyword>
<evidence type="ECO:0000256" key="1">
    <source>
        <dbReference type="ARBA" id="ARBA00022723"/>
    </source>
</evidence>
<evidence type="ECO:0000256" key="2">
    <source>
        <dbReference type="ARBA" id="ARBA00022842"/>
    </source>
</evidence>
<dbReference type="InterPro" id="IPR036849">
    <property type="entry name" value="Enolase-like_C_sf"/>
</dbReference>
<comment type="cofactor">
    <cofactor evidence="4">
        <name>a divalent metal cation</name>
        <dbReference type="ChEBI" id="CHEBI:60240"/>
    </cofactor>
</comment>
<keyword evidence="1 4" id="KW-0479">Metal-binding</keyword>
<feature type="domain" description="Mandelate racemase/muconate lactonizing enzyme C-terminal" evidence="6">
    <location>
        <begin position="159"/>
        <end position="256"/>
    </location>
</feature>
<feature type="region of interest" description="Disordered" evidence="5">
    <location>
        <begin position="135"/>
        <end position="163"/>
    </location>
</feature>
<dbReference type="PROSITE" id="PS00909">
    <property type="entry name" value="MR_MLE_2"/>
    <property type="match status" value="1"/>
</dbReference>
<reference evidence="7 8" key="1">
    <citation type="journal article" date="2019" name="Int. J. Syst. Evol. Microbiol.">
        <title>The Global Catalogue of Microorganisms (GCM) 10K type strain sequencing project: providing services to taxonomists for standard genome sequencing and annotation.</title>
        <authorList>
            <consortium name="The Broad Institute Genomics Platform"/>
            <consortium name="The Broad Institute Genome Sequencing Center for Infectious Disease"/>
            <person name="Wu L."/>
            <person name="Ma J."/>
        </authorList>
    </citation>
    <scope>NUCLEOTIDE SEQUENCE [LARGE SCALE GENOMIC DNA]</scope>
    <source>
        <strain evidence="7 8">CGMCC 1.12124</strain>
    </source>
</reference>
<dbReference type="GO" id="GO:0000287">
    <property type="term" value="F:magnesium ion binding"/>
    <property type="evidence" value="ECO:0007669"/>
    <property type="project" value="UniProtKB-UniRule"/>
</dbReference>
<keyword evidence="3 4" id="KW-0456">Lyase</keyword>
<dbReference type="AlphaFoldDB" id="A0ABD5R3K4"/>
<dbReference type="SMART" id="SM00922">
    <property type="entry name" value="MR_MLE"/>
    <property type="match status" value="1"/>
</dbReference>
<comment type="caution">
    <text evidence="7">The sequence shown here is derived from an EMBL/GenBank/DDBJ whole genome shotgun (WGS) entry which is preliminary data.</text>
</comment>
<evidence type="ECO:0000313" key="8">
    <source>
        <dbReference type="Proteomes" id="UP001596118"/>
    </source>
</evidence>
<comment type="function">
    <text evidence="4">Converts 2-succinyl-6-hydroxy-2,4-cyclohexadiene-1-carboxylate (SHCHC) to 2-succinylbenzoate (OSB).</text>
</comment>
<protein>
    <recommendedName>
        <fullName evidence="4">o-succinylbenzoate synthase</fullName>
        <shortName evidence="4">OSB synthase</shortName>
        <shortName evidence="4">OSBS</shortName>
        <ecNumber evidence="4">4.2.1.113</ecNumber>
    </recommendedName>
    <alternativeName>
        <fullName evidence="4">4-(2'-carboxyphenyl)-4-oxybutyric acid synthase</fullName>
    </alternativeName>
    <alternativeName>
        <fullName evidence="4">o-succinylbenzoic acid synthase</fullName>
    </alternativeName>
</protein>
<dbReference type="SUPFAM" id="SSF54826">
    <property type="entry name" value="Enolase N-terminal domain-like"/>
    <property type="match status" value="1"/>
</dbReference>
<dbReference type="SFLD" id="SFLDS00001">
    <property type="entry name" value="Enolase"/>
    <property type="match status" value="1"/>
</dbReference>
<dbReference type="InterPro" id="IPR010196">
    <property type="entry name" value="OSB_synthase_MenC1"/>
</dbReference>
<dbReference type="PANTHER" id="PTHR48073:SF2">
    <property type="entry name" value="O-SUCCINYLBENZOATE SYNTHASE"/>
    <property type="match status" value="1"/>
</dbReference>
<feature type="binding site" evidence="4">
    <location>
        <position position="260"/>
    </location>
    <ligand>
        <name>Mg(2+)</name>
        <dbReference type="ChEBI" id="CHEBI:18420"/>
    </ligand>
</feature>
<dbReference type="CDD" id="cd03320">
    <property type="entry name" value="OSBS"/>
    <property type="match status" value="1"/>
</dbReference>
<keyword evidence="4" id="KW-0474">Menaquinone biosynthesis</keyword>
<dbReference type="SFLD" id="SFLDG00180">
    <property type="entry name" value="muconate_cycloisomerase"/>
    <property type="match status" value="1"/>
</dbReference>
<evidence type="ECO:0000313" key="7">
    <source>
        <dbReference type="EMBL" id="MFC5279406.1"/>
    </source>
</evidence>
<feature type="compositionally biased region" description="Acidic residues" evidence="5">
    <location>
        <begin position="34"/>
        <end position="51"/>
    </location>
</feature>
<organism evidence="7 8">
    <name type="scientific">Halorubrum rubrum</name>
    <dbReference type="NCBI Taxonomy" id="1126240"/>
    <lineage>
        <taxon>Archaea</taxon>
        <taxon>Methanobacteriati</taxon>
        <taxon>Methanobacteriota</taxon>
        <taxon>Stenosarchaea group</taxon>
        <taxon>Halobacteria</taxon>
        <taxon>Halobacteriales</taxon>
        <taxon>Haloferacaceae</taxon>
        <taxon>Halorubrum</taxon>
    </lineage>
</organism>
<dbReference type="Gene3D" id="3.30.390.10">
    <property type="entry name" value="Enolase-like, N-terminal domain"/>
    <property type="match status" value="1"/>
</dbReference>
<accession>A0ABD5R3K4</accession>
<dbReference type="Proteomes" id="UP001596118">
    <property type="component" value="Unassembled WGS sequence"/>
</dbReference>
<gene>
    <name evidence="4" type="primary">menC</name>
    <name evidence="7" type="ORF">ACFPM1_11665</name>
</gene>
<proteinExistence type="inferred from homology"/>
<dbReference type="InterPro" id="IPR018110">
    <property type="entry name" value="Mandel_Rmase/mucon_lact_enz_CS"/>
</dbReference>
<dbReference type="Pfam" id="PF13378">
    <property type="entry name" value="MR_MLE_C"/>
    <property type="match status" value="1"/>
</dbReference>
<dbReference type="InterPro" id="IPR029017">
    <property type="entry name" value="Enolase-like_N"/>
</dbReference>
<comment type="catalytic activity">
    <reaction evidence="4">
        <text>(1R,6R)-6-hydroxy-2-succinyl-cyclohexa-2,4-diene-1-carboxylate = 2-succinylbenzoate + H2O</text>
        <dbReference type="Rhea" id="RHEA:10196"/>
        <dbReference type="ChEBI" id="CHEBI:15377"/>
        <dbReference type="ChEBI" id="CHEBI:18325"/>
        <dbReference type="ChEBI" id="CHEBI:58689"/>
        <dbReference type="EC" id="4.2.1.113"/>
    </reaction>
</comment>